<evidence type="ECO:0000313" key="4">
    <source>
        <dbReference type="Proteomes" id="UP000297229"/>
    </source>
</evidence>
<dbReference type="PANTHER" id="PTHR47843:SF7">
    <property type="entry name" value="BTB DOMAIN-CONTAINING PROTEIN"/>
    <property type="match status" value="1"/>
</dbReference>
<keyword evidence="4" id="KW-1185">Reference proteome</keyword>
<reference evidence="3 4" key="1">
    <citation type="submission" date="2017-12" db="EMBL/GenBank/DDBJ databases">
        <title>Comparative genomics of Botrytis spp.</title>
        <authorList>
            <person name="Valero-Jimenez C.A."/>
            <person name="Tapia P."/>
            <person name="Veloso J."/>
            <person name="Silva-Moreno E."/>
            <person name="Staats M."/>
            <person name="Valdes J.H."/>
            <person name="Van Kan J.A.L."/>
        </authorList>
    </citation>
    <scope>NUCLEOTIDE SEQUENCE [LARGE SCALE GENOMIC DNA]</scope>
    <source>
        <strain evidence="3 4">Be9601</strain>
    </source>
</reference>
<dbReference type="InterPro" id="IPR000210">
    <property type="entry name" value="BTB/POZ_dom"/>
</dbReference>
<feature type="domain" description="BTB" evidence="2">
    <location>
        <begin position="62"/>
        <end position="120"/>
    </location>
</feature>
<dbReference type="Proteomes" id="UP000297229">
    <property type="component" value="Unassembled WGS sequence"/>
</dbReference>
<evidence type="ECO:0000256" key="1">
    <source>
        <dbReference type="SAM" id="MobiDB-lite"/>
    </source>
</evidence>
<comment type="caution">
    <text evidence="3">The sequence shown here is derived from an EMBL/GenBank/DDBJ whole genome shotgun (WGS) entry which is preliminary data.</text>
</comment>
<dbReference type="Pfam" id="PF00651">
    <property type="entry name" value="BTB"/>
    <property type="match status" value="1"/>
</dbReference>
<proteinExistence type="predicted"/>
<accession>A0A4Z1K2D1</accession>
<dbReference type="InterPro" id="IPR011333">
    <property type="entry name" value="SKP1/BTB/POZ_sf"/>
</dbReference>
<gene>
    <name evidence="3" type="ORF">BELL_0018g00110</name>
</gene>
<dbReference type="AlphaFoldDB" id="A0A4Z1K2D1"/>
<sequence>MTSQSKKTEASEAHSSELQMRTSAYHKAPDVLGQSSTAASALAGSKGKASLRFLEEHGTQMVDIYVGEEKILFRVYKDILCHEVKFFDRMFNGNFKEAKENTAILPGDDPEVFDMLMSWVTYDNNVWSLMGQDFRKKLDLWVLADKFCVTSLQTHVMEIWRHEDEAYETYYTGEEFQYIFEKTANKSEPRQYAARMLRFQSLQPPTEGLEYSNDSRGEPIPFSDVDTRPLTKFLAKNEEMLEIYLDLSRREDNNWSGNDMDPRNDASSMDMP</sequence>
<dbReference type="SUPFAM" id="SSF54695">
    <property type="entry name" value="POZ domain"/>
    <property type="match status" value="1"/>
</dbReference>
<organism evidence="3 4">
    <name type="scientific">Botrytis elliptica</name>
    <dbReference type="NCBI Taxonomy" id="278938"/>
    <lineage>
        <taxon>Eukaryota</taxon>
        <taxon>Fungi</taxon>
        <taxon>Dikarya</taxon>
        <taxon>Ascomycota</taxon>
        <taxon>Pezizomycotina</taxon>
        <taxon>Leotiomycetes</taxon>
        <taxon>Helotiales</taxon>
        <taxon>Sclerotiniaceae</taxon>
        <taxon>Botrytis</taxon>
    </lineage>
</organism>
<dbReference type="PROSITE" id="PS50097">
    <property type="entry name" value="BTB"/>
    <property type="match status" value="1"/>
</dbReference>
<evidence type="ECO:0000313" key="3">
    <source>
        <dbReference type="EMBL" id="TGO79958.1"/>
    </source>
</evidence>
<dbReference type="CDD" id="cd18186">
    <property type="entry name" value="BTB_POZ_ZBTB_KLHL-like"/>
    <property type="match status" value="1"/>
</dbReference>
<feature type="region of interest" description="Disordered" evidence="1">
    <location>
        <begin position="252"/>
        <end position="272"/>
    </location>
</feature>
<evidence type="ECO:0000259" key="2">
    <source>
        <dbReference type="PROSITE" id="PS50097"/>
    </source>
</evidence>
<protein>
    <recommendedName>
        <fullName evidence="2">BTB domain-containing protein</fullName>
    </recommendedName>
</protein>
<dbReference type="STRING" id="278938.A0A4Z1K2D1"/>
<dbReference type="Gene3D" id="3.30.710.10">
    <property type="entry name" value="Potassium Channel Kv1.1, Chain A"/>
    <property type="match status" value="1"/>
</dbReference>
<name>A0A4Z1K2D1_9HELO</name>
<dbReference type="EMBL" id="PQXM01000018">
    <property type="protein sequence ID" value="TGO79958.1"/>
    <property type="molecule type" value="Genomic_DNA"/>
</dbReference>
<dbReference type="PANTHER" id="PTHR47843">
    <property type="entry name" value="BTB DOMAIN-CONTAINING PROTEIN-RELATED"/>
    <property type="match status" value="1"/>
</dbReference>